<evidence type="ECO:0000256" key="10">
    <source>
        <dbReference type="ARBA" id="ARBA00023136"/>
    </source>
</evidence>
<evidence type="ECO:0000256" key="6">
    <source>
        <dbReference type="ARBA" id="ARBA00022741"/>
    </source>
</evidence>
<dbReference type="GO" id="GO:0006826">
    <property type="term" value="P:iron ion transport"/>
    <property type="evidence" value="ECO:0007669"/>
    <property type="project" value="UniProtKB-KW"/>
</dbReference>
<dbReference type="OrthoDB" id="9805601at2"/>
<accession>A0A1M7MVK7</accession>
<evidence type="ECO:0000313" key="13">
    <source>
        <dbReference type="Proteomes" id="UP000186002"/>
    </source>
</evidence>
<dbReference type="CDD" id="cd03214">
    <property type="entry name" value="ABC_Iron-Siderophores_B12_Hemin"/>
    <property type="match status" value="1"/>
</dbReference>
<dbReference type="STRING" id="735517.SAMN05444272_3579"/>
<evidence type="ECO:0000256" key="8">
    <source>
        <dbReference type="ARBA" id="ARBA00023004"/>
    </source>
</evidence>
<name>A0A1M7MVK7_9HYPH</name>
<keyword evidence="10" id="KW-0472">Membrane</keyword>
<keyword evidence="3" id="KW-0813">Transport</keyword>
<dbReference type="EMBL" id="FRBW01000004">
    <property type="protein sequence ID" value="SHM95182.1"/>
    <property type="molecule type" value="Genomic_DNA"/>
</dbReference>
<keyword evidence="6" id="KW-0547">Nucleotide-binding</keyword>
<dbReference type="InterPro" id="IPR051535">
    <property type="entry name" value="Siderophore_ABC-ATPase"/>
</dbReference>
<dbReference type="Proteomes" id="UP000186002">
    <property type="component" value="Unassembled WGS sequence"/>
</dbReference>
<evidence type="ECO:0000256" key="2">
    <source>
        <dbReference type="ARBA" id="ARBA00005417"/>
    </source>
</evidence>
<reference evidence="12 13" key="1">
    <citation type="submission" date="2016-11" db="EMBL/GenBank/DDBJ databases">
        <authorList>
            <person name="Jaros S."/>
            <person name="Januszkiewicz K."/>
            <person name="Wedrychowicz H."/>
        </authorList>
    </citation>
    <scope>NUCLEOTIDE SEQUENCE [LARGE SCALE GENOMIC DNA]</scope>
    <source>
        <strain evidence="12 13">DSM 22153</strain>
    </source>
</reference>
<dbReference type="Pfam" id="PF00005">
    <property type="entry name" value="ABC_tran"/>
    <property type="match status" value="1"/>
</dbReference>
<dbReference type="SMART" id="SM00382">
    <property type="entry name" value="AAA"/>
    <property type="match status" value="1"/>
</dbReference>
<keyword evidence="8" id="KW-0408">Iron</keyword>
<dbReference type="RefSeq" id="WP_073014680.1">
    <property type="nucleotide sequence ID" value="NZ_FRBW01000004.1"/>
</dbReference>
<dbReference type="GO" id="GO:0005886">
    <property type="term" value="C:plasma membrane"/>
    <property type="evidence" value="ECO:0007669"/>
    <property type="project" value="UniProtKB-SubCell"/>
</dbReference>
<evidence type="ECO:0000256" key="5">
    <source>
        <dbReference type="ARBA" id="ARBA00022496"/>
    </source>
</evidence>
<sequence>MLETRQLSAAYGSTAVLSDVSIRFPKGRLTAVVGPNGCGKSSLLKAIMGFLPLTGGDVLLDGEPVAGISRKKLARRIAYLPQECFCPDYMTLGELIELAGYARYSLGGGPTERDRALYRQVLETVGLSDRAGFPVNKLSGGQRQRAWIAMVLAQDTDVVLMDEPVNHLDMKYQFAVLELVRDLVETHGKTVITVLHDLNLTTAFADEVVLLRAGTCIKAGPVAETITSRAIEDVFGLKTQIFPRDGRLVCFPERTGSAGAS</sequence>
<proteinExistence type="inferred from homology"/>
<dbReference type="InterPro" id="IPR017871">
    <property type="entry name" value="ABC_transporter-like_CS"/>
</dbReference>
<dbReference type="Gene3D" id="3.40.50.300">
    <property type="entry name" value="P-loop containing nucleotide triphosphate hydrolases"/>
    <property type="match status" value="1"/>
</dbReference>
<dbReference type="InterPro" id="IPR003439">
    <property type="entry name" value="ABC_transporter-like_ATP-bd"/>
</dbReference>
<dbReference type="SUPFAM" id="SSF52540">
    <property type="entry name" value="P-loop containing nucleoside triphosphate hydrolases"/>
    <property type="match status" value="1"/>
</dbReference>
<dbReference type="PANTHER" id="PTHR42771">
    <property type="entry name" value="IRON(3+)-HYDROXAMATE IMPORT ATP-BINDING PROTEIN FHUC"/>
    <property type="match status" value="1"/>
</dbReference>
<dbReference type="GO" id="GO:0005524">
    <property type="term" value="F:ATP binding"/>
    <property type="evidence" value="ECO:0007669"/>
    <property type="project" value="UniProtKB-KW"/>
</dbReference>
<evidence type="ECO:0000256" key="9">
    <source>
        <dbReference type="ARBA" id="ARBA00023065"/>
    </source>
</evidence>
<dbReference type="GO" id="GO:0016887">
    <property type="term" value="F:ATP hydrolysis activity"/>
    <property type="evidence" value="ECO:0007669"/>
    <property type="project" value="InterPro"/>
</dbReference>
<evidence type="ECO:0000259" key="11">
    <source>
        <dbReference type="PROSITE" id="PS50893"/>
    </source>
</evidence>
<evidence type="ECO:0000256" key="4">
    <source>
        <dbReference type="ARBA" id="ARBA00022475"/>
    </source>
</evidence>
<protein>
    <submittedName>
        <fullName evidence="12">Iron complex transport system ATP-binding protein</fullName>
    </submittedName>
</protein>
<comment type="subcellular location">
    <subcellularLocation>
        <location evidence="1">Cell membrane</location>
        <topology evidence="1">Peripheral membrane protein</topology>
    </subcellularLocation>
</comment>
<keyword evidence="7 12" id="KW-0067">ATP-binding</keyword>
<gene>
    <name evidence="12" type="ORF">SAMN05444272_3579</name>
</gene>
<keyword evidence="5" id="KW-0410">Iron transport</keyword>
<dbReference type="InterPro" id="IPR003593">
    <property type="entry name" value="AAA+_ATPase"/>
</dbReference>
<dbReference type="InterPro" id="IPR027417">
    <property type="entry name" value="P-loop_NTPase"/>
</dbReference>
<evidence type="ECO:0000256" key="7">
    <source>
        <dbReference type="ARBA" id="ARBA00022840"/>
    </source>
</evidence>
<keyword evidence="9" id="KW-0406">Ion transport</keyword>
<feature type="domain" description="ABC transporter" evidence="11">
    <location>
        <begin position="2"/>
        <end position="238"/>
    </location>
</feature>
<evidence type="ECO:0000256" key="1">
    <source>
        <dbReference type="ARBA" id="ARBA00004202"/>
    </source>
</evidence>
<dbReference type="PANTHER" id="PTHR42771:SF3">
    <property type="entry name" value="PETROBACTIN IMPORT ATP-BINDING PROTEIN YCLP"/>
    <property type="match status" value="1"/>
</dbReference>
<organism evidence="12 13">
    <name type="scientific">Roseibium suaedae</name>
    <dbReference type="NCBI Taxonomy" id="735517"/>
    <lineage>
        <taxon>Bacteria</taxon>
        <taxon>Pseudomonadati</taxon>
        <taxon>Pseudomonadota</taxon>
        <taxon>Alphaproteobacteria</taxon>
        <taxon>Hyphomicrobiales</taxon>
        <taxon>Stappiaceae</taxon>
        <taxon>Roseibium</taxon>
    </lineage>
</organism>
<dbReference type="PROSITE" id="PS50893">
    <property type="entry name" value="ABC_TRANSPORTER_2"/>
    <property type="match status" value="1"/>
</dbReference>
<comment type="similarity">
    <text evidence="2">Belongs to the ABC transporter superfamily.</text>
</comment>
<evidence type="ECO:0000256" key="3">
    <source>
        <dbReference type="ARBA" id="ARBA00022448"/>
    </source>
</evidence>
<keyword evidence="13" id="KW-1185">Reference proteome</keyword>
<dbReference type="FunFam" id="3.40.50.300:FF:000134">
    <property type="entry name" value="Iron-enterobactin ABC transporter ATP-binding protein"/>
    <property type="match status" value="1"/>
</dbReference>
<evidence type="ECO:0000313" key="12">
    <source>
        <dbReference type="EMBL" id="SHM95182.1"/>
    </source>
</evidence>
<dbReference type="PROSITE" id="PS00211">
    <property type="entry name" value="ABC_TRANSPORTER_1"/>
    <property type="match status" value="1"/>
</dbReference>
<keyword evidence="4" id="KW-1003">Cell membrane</keyword>
<dbReference type="AlphaFoldDB" id="A0A1M7MVK7"/>